<accession>A0A6L8K288</accession>
<evidence type="ECO:0008006" key="3">
    <source>
        <dbReference type="Google" id="ProtNLM"/>
    </source>
</evidence>
<proteinExistence type="predicted"/>
<sequence length="86" mass="9873">MSLTRPIESHTMNKAAEKLYAAMSANPTNWRLLELKTIAKRHRLEWHMDGSHCVFKQDDGQLLSVPSHGVIKVHYVKEFVLFVKGV</sequence>
<protein>
    <recommendedName>
        <fullName evidence="3">Type II toxin-antitoxin system HicA family toxin</fullName>
    </recommendedName>
</protein>
<gene>
    <name evidence="1" type="ORF">GTP46_03020</name>
</gene>
<dbReference type="Proteomes" id="UP000479335">
    <property type="component" value="Unassembled WGS sequence"/>
</dbReference>
<evidence type="ECO:0000313" key="1">
    <source>
        <dbReference type="EMBL" id="MYM21619.1"/>
    </source>
</evidence>
<evidence type="ECO:0000313" key="2">
    <source>
        <dbReference type="Proteomes" id="UP000479335"/>
    </source>
</evidence>
<dbReference type="RefSeq" id="WP_161005144.1">
    <property type="nucleotide sequence ID" value="NZ_WWCN01000002.1"/>
</dbReference>
<organism evidence="1 2">
    <name type="scientific">Duganella flavida</name>
    <dbReference type="NCBI Taxonomy" id="2692175"/>
    <lineage>
        <taxon>Bacteria</taxon>
        <taxon>Pseudomonadati</taxon>
        <taxon>Pseudomonadota</taxon>
        <taxon>Betaproteobacteria</taxon>
        <taxon>Burkholderiales</taxon>
        <taxon>Oxalobacteraceae</taxon>
        <taxon>Telluria group</taxon>
        <taxon>Duganella</taxon>
    </lineage>
</organism>
<dbReference type="EMBL" id="WWCN01000002">
    <property type="protein sequence ID" value="MYM21619.1"/>
    <property type="molecule type" value="Genomic_DNA"/>
</dbReference>
<dbReference type="AlphaFoldDB" id="A0A6L8K288"/>
<reference evidence="1 2" key="1">
    <citation type="submission" date="2019-12" db="EMBL/GenBank/DDBJ databases">
        <title>Novel species isolated from a subtropical stream in China.</title>
        <authorList>
            <person name="Lu H."/>
        </authorList>
    </citation>
    <scope>NUCLEOTIDE SEQUENCE [LARGE SCALE GENOMIC DNA]</scope>
    <source>
        <strain evidence="1 2">FT135W</strain>
    </source>
</reference>
<keyword evidence="2" id="KW-1185">Reference proteome</keyword>
<name>A0A6L8K288_9BURK</name>
<comment type="caution">
    <text evidence="1">The sequence shown here is derived from an EMBL/GenBank/DDBJ whole genome shotgun (WGS) entry which is preliminary data.</text>
</comment>